<keyword evidence="4" id="KW-0255">Endonuclease</keyword>
<accession>A0ABD1KSR6</accession>
<dbReference type="Pfam" id="PF18697">
    <property type="entry name" value="MLVIN_C"/>
    <property type="match status" value="1"/>
</dbReference>
<evidence type="ECO:0000256" key="4">
    <source>
        <dbReference type="ARBA" id="ARBA00022759"/>
    </source>
</evidence>
<evidence type="ECO:0000256" key="3">
    <source>
        <dbReference type="ARBA" id="ARBA00022722"/>
    </source>
</evidence>
<feature type="compositionally biased region" description="Basic residues" evidence="6">
    <location>
        <begin position="175"/>
        <end position="187"/>
    </location>
</feature>
<dbReference type="Proteomes" id="UP001591681">
    <property type="component" value="Unassembled WGS sequence"/>
</dbReference>
<dbReference type="AlphaFoldDB" id="A0ABD1KSR6"/>
<evidence type="ECO:0000256" key="2">
    <source>
        <dbReference type="ARBA" id="ARBA00022695"/>
    </source>
</evidence>
<keyword evidence="1" id="KW-0808">Transferase</keyword>
<name>A0ABD1KSR6_9TELE</name>
<comment type="caution">
    <text evidence="8">The sequence shown here is derived from an EMBL/GenBank/DDBJ whole genome shotgun (WGS) entry which is preliminary data.</text>
</comment>
<dbReference type="Gene3D" id="2.30.30.850">
    <property type="match status" value="1"/>
</dbReference>
<proteinExistence type="predicted"/>
<evidence type="ECO:0000256" key="1">
    <source>
        <dbReference type="ARBA" id="ARBA00022679"/>
    </source>
</evidence>
<dbReference type="InterPro" id="IPR040643">
    <property type="entry name" value="MLVIN_C"/>
</dbReference>
<dbReference type="GO" id="GO:0016787">
    <property type="term" value="F:hydrolase activity"/>
    <property type="evidence" value="ECO:0007669"/>
    <property type="project" value="UniProtKB-KW"/>
</dbReference>
<evidence type="ECO:0000313" key="9">
    <source>
        <dbReference type="Proteomes" id="UP001591681"/>
    </source>
</evidence>
<protein>
    <recommendedName>
        <fullName evidence="7">Murine leukemia virus integrase C-terminal domain-containing protein</fullName>
    </recommendedName>
</protein>
<evidence type="ECO:0000256" key="6">
    <source>
        <dbReference type="SAM" id="MobiDB-lite"/>
    </source>
</evidence>
<dbReference type="EMBL" id="JBHFQA010000002">
    <property type="protein sequence ID" value="KAL2102173.1"/>
    <property type="molecule type" value="Genomic_DNA"/>
</dbReference>
<keyword evidence="5" id="KW-0378">Hydrolase</keyword>
<evidence type="ECO:0000313" key="8">
    <source>
        <dbReference type="EMBL" id="KAL2102173.1"/>
    </source>
</evidence>
<evidence type="ECO:0000259" key="7">
    <source>
        <dbReference type="Pfam" id="PF18697"/>
    </source>
</evidence>
<feature type="domain" description="Murine leukemia virus integrase C-terminal" evidence="7">
    <location>
        <begin position="112"/>
        <end position="161"/>
    </location>
</feature>
<gene>
    <name evidence="8" type="ORF">ACEWY4_001341</name>
</gene>
<sequence>MLPDDGTLGTAYAVVSDHAVVEAYCLPSNLSAQAAELVALSRACKVEVEIKEPEQALAEAQASAPAAEKRKWEGCKINDQGLWIHEASGKMVLPVRNALPQVFGDEGLLVLPGDWVLIRDFRRKHWHSPKFRAPYEVLLATPTAVRVTERDSWVHLTHCRVQPPAVCNHQSSTIRPHRRSPQRNPQRARVKPELLCFGAEEKKLMVCFPQCLVTGGAVFR</sequence>
<keyword evidence="3" id="KW-0540">Nuclease</keyword>
<keyword evidence="9" id="KW-1185">Reference proteome</keyword>
<dbReference type="GO" id="GO:0016779">
    <property type="term" value="F:nucleotidyltransferase activity"/>
    <property type="evidence" value="ECO:0007669"/>
    <property type="project" value="UniProtKB-KW"/>
</dbReference>
<evidence type="ECO:0000256" key="5">
    <source>
        <dbReference type="ARBA" id="ARBA00022801"/>
    </source>
</evidence>
<reference evidence="8 9" key="1">
    <citation type="submission" date="2024-09" db="EMBL/GenBank/DDBJ databases">
        <title>A chromosome-level genome assembly of Gray's grenadier anchovy, Coilia grayii.</title>
        <authorList>
            <person name="Fu Z."/>
        </authorList>
    </citation>
    <scope>NUCLEOTIDE SEQUENCE [LARGE SCALE GENOMIC DNA]</scope>
    <source>
        <strain evidence="8">G4</strain>
        <tissue evidence="8">Muscle</tissue>
    </source>
</reference>
<feature type="region of interest" description="Disordered" evidence="6">
    <location>
        <begin position="168"/>
        <end position="187"/>
    </location>
</feature>
<dbReference type="GO" id="GO:0004519">
    <property type="term" value="F:endonuclease activity"/>
    <property type="evidence" value="ECO:0007669"/>
    <property type="project" value="UniProtKB-KW"/>
</dbReference>
<organism evidence="8 9">
    <name type="scientific">Coilia grayii</name>
    <name type="common">Gray's grenadier anchovy</name>
    <dbReference type="NCBI Taxonomy" id="363190"/>
    <lineage>
        <taxon>Eukaryota</taxon>
        <taxon>Metazoa</taxon>
        <taxon>Chordata</taxon>
        <taxon>Craniata</taxon>
        <taxon>Vertebrata</taxon>
        <taxon>Euteleostomi</taxon>
        <taxon>Actinopterygii</taxon>
        <taxon>Neopterygii</taxon>
        <taxon>Teleostei</taxon>
        <taxon>Clupei</taxon>
        <taxon>Clupeiformes</taxon>
        <taxon>Clupeoidei</taxon>
        <taxon>Engraulidae</taxon>
        <taxon>Coilinae</taxon>
        <taxon>Coilia</taxon>
    </lineage>
</organism>
<keyword evidence="2" id="KW-0548">Nucleotidyltransferase</keyword>